<keyword evidence="6" id="KW-1185">Reference proteome</keyword>
<dbReference type="Gene3D" id="1.10.150.520">
    <property type="match status" value="1"/>
</dbReference>
<organism evidence="5 6">
    <name type="scientific">Macrococcoides goetzii</name>
    <dbReference type="NCBI Taxonomy" id="1891097"/>
    <lineage>
        <taxon>Bacteria</taxon>
        <taxon>Bacillati</taxon>
        <taxon>Bacillota</taxon>
        <taxon>Bacilli</taxon>
        <taxon>Bacillales</taxon>
        <taxon>Staphylococcaceae</taxon>
        <taxon>Macrococcoides</taxon>
    </lineage>
</organism>
<evidence type="ECO:0000256" key="4">
    <source>
        <dbReference type="ARBA" id="ARBA00022842"/>
    </source>
</evidence>
<dbReference type="InterPro" id="IPR006439">
    <property type="entry name" value="HAD-SF_hydro_IA"/>
</dbReference>
<dbReference type="NCBIfam" id="TIGR01509">
    <property type="entry name" value="HAD-SF-IA-v3"/>
    <property type="match status" value="1"/>
</dbReference>
<evidence type="ECO:0000256" key="3">
    <source>
        <dbReference type="ARBA" id="ARBA00022801"/>
    </source>
</evidence>
<comment type="caution">
    <text evidence="5">The sequence shown here is derived from an EMBL/GenBank/DDBJ whole genome shotgun (WGS) entry which is preliminary data.</text>
</comment>
<name>A0A2G5NVZ2_9STAP</name>
<dbReference type="RefSeq" id="WP_099577103.1">
    <property type="nucleotide sequence ID" value="NZ_MJBI02000010.1"/>
</dbReference>
<dbReference type="SFLD" id="SFLDS00003">
    <property type="entry name" value="Haloacid_Dehalogenase"/>
    <property type="match status" value="1"/>
</dbReference>
<dbReference type="Gene3D" id="3.40.50.1000">
    <property type="entry name" value="HAD superfamily/HAD-like"/>
    <property type="match status" value="1"/>
</dbReference>
<dbReference type="GO" id="GO:0046872">
    <property type="term" value="F:metal ion binding"/>
    <property type="evidence" value="ECO:0007669"/>
    <property type="project" value="UniProtKB-KW"/>
</dbReference>
<dbReference type="InterPro" id="IPR036412">
    <property type="entry name" value="HAD-like_sf"/>
</dbReference>
<dbReference type="Proteomes" id="UP000229523">
    <property type="component" value="Unassembled WGS sequence"/>
</dbReference>
<keyword evidence="3 5" id="KW-0378">Hydrolase</keyword>
<dbReference type="InterPro" id="IPR023214">
    <property type="entry name" value="HAD_sf"/>
</dbReference>
<dbReference type="PRINTS" id="PR00413">
    <property type="entry name" value="HADHALOGNASE"/>
</dbReference>
<reference evidence="5 6" key="1">
    <citation type="journal article" date="2018" name="Front. Microbiol.">
        <title>Description and Comparative Genomics of Macrococcus caseolyticus subsp. hominis subsp. nov., Macrococcus goetzii sp. nov., Macrococcus epidermidis sp. nov., and Macrococcus bohemicus sp. nov., Novel Macrococci From Human Clinical Material With Virulence Potential and Suspected Uptake of Foreign DNA by Natural Transformation.</title>
        <authorList>
            <person name="Maslanova I."/>
            <person name="Wertheimer Z."/>
            <person name="Sedlacek I."/>
            <person name="Svec P."/>
            <person name="Indrakova A."/>
            <person name="Kovarovic V."/>
            <person name="Schumann P."/>
            <person name="Sproer C."/>
            <person name="Kralova S."/>
            <person name="Sedo O."/>
            <person name="Kristofova L."/>
            <person name="Vrbovska V."/>
            <person name="Fuzik T."/>
            <person name="Petras P."/>
            <person name="Zdrahal Z."/>
            <person name="Ruzickova V."/>
            <person name="Doskar J."/>
            <person name="Pantucek R."/>
        </authorList>
    </citation>
    <scope>NUCLEOTIDE SEQUENCE [LARGE SCALE GENOMIC DNA]</scope>
    <source>
        <strain evidence="5 6">CCM 4927</strain>
    </source>
</reference>
<gene>
    <name evidence="5" type="ORF">BFS35_012495</name>
</gene>
<dbReference type="InterPro" id="IPR051400">
    <property type="entry name" value="HAD-like_hydrolase"/>
</dbReference>
<protein>
    <submittedName>
        <fullName evidence="5">HAD family hydrolase</fullName>
    </submittedName>
</protein>
<evidence type="ECO:0000256" key="1">
    <source>
        <dbReference type="ARBA" id="ARBA00001946"/>
    </source>
</evidence>
<dbReference type="InterPro" id="IPR006549">
    <property type="entry name" value="HAD-SF_hydro_IIIA"/>
</dbReference>
<dbReference type="SUPFAM" id="SSF56784">
    <property type="entry name" value="HAD-like"/>
    <property type="match status" value="1"/>
</dbReference>
<evidence type="ECO:0000313" key="5">
    <source>
        <dbReference type="EMBL" id="RAI79165.1"/>
    </source>
</evidence>
<proteinExistence type="predicted"/>
<dbReference type="GO" id="GO:0044281">
    <property type="term" value="P:small molecule metabolic process"/>
    <property type="evidence" value="ECO:0007669"/>
    <property type="project" value="UniProtKB-ARBA"/>
</dbReference>
<dbReference type="GO" id="GO:0016791">
    <property type="term" value="F:phosphatase activity"/>
    <property type="evidence" value="ECO:0007669"/>
    <property type="project" value="TreeGrafter"/>
</dbReference>
<dbReference type="PANTHER" id="PTHR46470">
    <property type="entry name" value="N-ACYLNEURAMINATE-9-PHOSPHATASE"/>
    <property type="match status" value="1"/>
</dbReference>
<dbReference type="NCBIfam" id="TIGR01662">
    <property type="entry name" value="HAD-SF-IIIA"/>
    <property type="match status" value="1"/>
</dbReference>
<keyword evidence="4" id="KW-0460">Magnesium</keyword>
<dbReference type="AlphaFoldDB" id="A0A2G5NVZ2"/>
<accession>A0A2G5NVZ2</accession>
<evidence type="ECO:0000313" key="6">
    <source>
        <dbReference type="Proteomes" id="UP000229523"/>
    </source>
</evidence>
<comment type="cofactor">
    <cofactor evidence="1">
        <name>Mg(2+)</name>
        <dbReference type="ChEBI" id="CHEBI:18420"/>
    </cofactor>
</comment>
<keyword evidence="2" id="KW-0479">Metal-binding</keyword>
<dbReference type="PANTHER" id="PTHR46470:SF2">
    <property type="entry name" value="GLYCERALDEHYDE 3-PHOSPHATE PHOSPHATASE"/>
    <property type="match status" value="1"/>
</dbReference>
<evidence type="ECO:0000256" key="2">
    <source>
        <dbReference type="ARBA" id="ARBA00022723"/>
    </source>
</evidence>
<dbReference type="SFLD" id="SFLDG01129">
    <property type="entry name" value="C1.5:_HAD__Beta-PGM__Phosphata"/>
    <property type="match status" value="1"/>
</dbReference>
<dbReference type="Pfam" id="PF00702">
    <property type="entry name" value="Hydrolase"/>
    <property type="match status" value="1"/>
</dbReference>
<sequence>MERAIIFDLDGTLLDRERSLRLFLEDQFERYREYFTHVQINDYINYFIAYDEHGYVKKDRVYKALLNQLDIHYIEKKDLLLDYDLNYPKFATGFPDLKDIISRIQNRGLKIGIITNGKVSHQSYIIDVLGIEKYVLETLISEAVGYRKPEPEIFMMMCDKLGVKPEECIFVGDHPVNDIEAAHRLGMKTVFKDNHYFKAPGETMMNNRIEDLSELFNIIGEETI</sequence>
<dbReference type="NCBIfam" id="TIGR01549">
    <property type="entry name" value="HAD-SF-IA-v1"/>
    <property type="match status" value="1"/>
</dbReference>
<dbReference type="EMBL" id="MJBI02000010">
    <property type="protein sequence ID" value="RAI79165.1"/>
    <property type="molecule type" value="Genomic_DNA"/>
</dbReference>